<dbReference type="InterPro" id="IPR006657">
    <property type="entry name" value="MoPterin_dinucl-bd_dom"/>
</dbReference>
<dbReference type="PANTHER" id="PTHR43105">
    <property type="entry name" value="RESPIRATORY NITRATE REDUCTASE"/>
    <property type="match status" value="1"/>
</dbReference>
<gene>
    <name evidence="12" type="ORF">ISP19_05820</name>
</gene>
<sequence length="770" mass="83560">MSDKRDIEGVSTYEGPAGGWGALGAVAKALSGQMAIGRESLALRRMNQPEGFDCPGCAWPDPKHTSSFEFCENGAKAVSWEATGKRVRPEFFAANPVSSLWQLSDYALEGLGRLTHPLAYDAATDTYVAIEWDEAMRRIGAALNALPHPDAAEFYTSGRASNEAAFLYQVFVREFGSNNFPDCSNMCHEATSVGLPQSIGVGKGTVTLEDFDHCDALFCIGHNPGTNHPRMLATLREVSKRGVPIVAINPLPERGLERFTSPQDPVEMVAGRATPLASTYYKIKCGGDTAMLKGMMKWLLELDASDLSHGGKGLLDRAFIAEHTVGVEALIADLQATSWDAITAKSGLSRDEIIHLAEIYAKAERVIICYGMGITQHSHGTQNVHQLANLLLLRGNMGKPGAGICPLRGHSNVQGNRTVGITEKPDDNLVQGIEKAFGFTFPKKHGHDAVAAIRAIRDGQSKALICLGGNLAVAMSDPDATFAAMRKLDLAVHIATKLNRSHLILAKQSFILPCLGRTELDLQATGAQSVTVEDSMSMVHASEGSLEPASEHLRSEPWIVAHMAKATLPNTRVDWDGLVANYDRIREKIEVVYPAFANYNEQIRQPGGFRLFIGASERKWLTPDGKAHFLIGRGLDEDPLLNTEHLTLTTIRSHDQYNTTIYSLNDRYRGITGRRDVVFINAADLATYGLRHGDRIDVEVVGPTANRDDGQVRAVRGFTAVEYPIAQGTVAMYYPEGNGLVSLDSHDEQSGTPCYKSIPVALKASGARAA</sequence>
<dbReference type="RefSeq" id="WP_204680424.1">
    <property type="nucleotide sequence ID" value="NZ_BSNR01000005.1"/>
</dbReference>
<dbReference type="InterPro" id="IPR010046">
    <property type="entry name" value="Mopterin_OxRdtse_a_bac"/>
</dbReference>
<dbReference type="InterPro" id="IPR037951">
    <property type="entry name" value="MopB_CT_YdeP"/>
</dbReference>
<feature type="domain" description="Molybdopterin dinucleotide-binding" evidence="11">
    <location>
        <begin position="646"/>
        <end position="758"/>
    </location>
</feature>
<dbReference type="PANTHER" id="PTHR43105:SF4">
    <property type="entry name" value="PROTEIN YDEP"/>
    <property type="match status" value="1"/>
</dbReference>
<keyword evidence="9" id="KW-0411">Iron-sulfur</keyword>
<name>A0ABS2K0Y9_9GAMM</name>
<evidence type="ECO:0000256" key="4">
    <source>
        <dbReference type="ARBA" id="ARBA00022485"/>
    </source>
</evidence>
<dbReference type="InterPro" id="IPR041953">
    <property type="entry name" value="YdeP_MopB"/>
</dbReference>
<dbReference type="CDD" id="cd02767">
    <property type="entry name" value="MopB_ydeP"/>
    <property type="match status" value="1"/>
</dbReference>
<protein>
    <submittedName>
        <fullName evidence="12">FdhF/YdeP family oxidoreductase</fullName>
    </submittedName>
</protein>
<evidence type="ECO:0000256" key="1">
    <source>
        <dbReference type="ARBA" id="ARBA00001942"/>
    </source>
</evidence>
<dbReference type="InterPro" id="IPR009010">
    <property type="entry name" value="Asp_de-COase-like_dom_sf"/>
</dbReference>
<evidence type="ECO:0000256" key="6">
    <source>
        <dbReference type="ARBA" id="ARBA00022723"/>
    </source>
</evidence>
<dbReference type="CDD" id="cd02787">
    <property type="entry name" value="MopB_CT_ydeP"/>
    <property type="match status" value="1"/>
</dbReference>
<evidence type="ECO:0000256" key="3">
    <source>
        <dbReference type="ARBA" id="ARBA00010312"/>
    </source>
</evidence>
<dbReference type="SUPFAM" id="SSF53706">
    <property type="entry name" value="Formate dehydrogenase/DMSO reductase, domains 1-3"/>
    <property type="match status" value="1"/>
</dbReference>
<evidence type="ECO:0000259" key="11">
    <source>
        <dbReference type="Pfam" id="PF01568"/>
    </source>
</evidence>
<dbReference type="Gene3D" id="3.40.50.740">
    <property type="match status" value="1"/>
</dbReference>
<keyword evidence="4" id="KW-0004">4Fe-4S</keyword>
<dbReference type="EMBL" id="JADIKE010000030">
    <property type="protein sequence ID" value="MBM7124893.1"/>
    <property type="molecule type" value="Genomic_DNA"/>
</dbReference>
<evidence type="ECO:0000256" key="2">
    <source>
        <dbReference type="ARBA" id="ARBA00001966"/>
    </source>
</evidence>
<dbReference type="Gene3D" id="3.40.228.10">
    <property type="entry name" value="Dimethylsulfoxide Reductase, domain 2"/>
    <property type="match status" value="1"/>
</dbReference>
<keyword evidence="6" id="KW-0479">Metal-binding</keyword>
<evidence type="ECO:0000256" key="7">
    <source>
        <dbReference type="ARBA" id="ARBA00023002"/>
    </source>
</evidence>
<comment type="caution">
    <text evidence="12">The sequence shown here is derived from an EMBL/GenBank/DDBJ whole genome shotgun (WGS) entry which is preliminary data.</text>
</comment>
<evidence type="ECO:0000256" key="5">
    <source>
        <dbReference type="ARBA" id="ARBA00022505"/>
    </source>
</evidence>
<comment type="cofactor">
    <cofactor evidence="2">
        <name>[4Fe-4S] cluster</name>
        <dbReference type="ChEBI" id="CHEBI:49883"/>
    </cofactor>
</comment>
<dbReference type="InterPro" id="IPR050123">
    <property type="entry name" value="Prok_molybdopt-oxidoreductase"/>
</dbReference>
<keyword evidence="8" id="KW-0408">Iron</keyword>
<proteinExistence type="inferred from homology"/>
<dbReference type="Pfam" id="PF00384">
    <property type="entry name" value="Molybdopterin"/>
    <property type="match status" value="1"/>
</dbReference>
<dbReference type="SUPFAM" id="SSF50692">
    <property type="entry name" value="ADC-like"/>
    <property type="match status" value="1"/>
</dbReference>
<reference evidence="12" key="1">
    <citation type="submission" date="2020-10" db="EMBL/GenBank/DDBJ databases">
        <title>Phylogeny of dyella-like bacteria.</title>
        <authorList>
            <person name="Fu J."/>
        </authorList>
    </citation>
    <scope>NUCLEOTIDE SEQUENCE</scope>
    <source>
        <strain evidence="12">DHOC52</strain>
    </source>
</reference>
<evidence type="ECO:0000313" key="13">
    <source>
        <dbReference type="Proteomes" id="UP001430149"/>
    </source>
</evidence>
<keyword evidence="13" id="KW-1185">Reference proteome</keyword>
<organism evidence="12 13">
    <name type="scientific">Dyella flava</name>
    <dbReference type="NCBI Taxonomy" id="1920170"/>
    <lineage>
        <taxon>Bacteria</taxon>
        <taxon>Pseudomonadati</taxon>
        <taxon>Pseudomonadota</taxon>
        <taxon>Gammaproteobacteria</taxon>
        <taxon>Lysobacterales</taxon>
        <taxon>Rhodanobacteraceae</taxon>
        <taxon>Dyella</taxon>
    </lineage>
</organism>
<keyword evidence="7" id="KW-0560">Oxidoreductase</keyword>
<evidence type="ECO:0000256" key="9">
    <source>
        <dbReference type="ARBA" id="ARBA00023014"/>
    </source>
</evidence>
<evidence type="ECO:0000313" key="12">
    <source>
        <dbReference type="EMBL" id="MBM7124893.1"/>
    </source>
</evidence>
<evidence type="ECO:0000259" key="10">
    <source>
        <dbReference type="Pfam" id="PF00384"/>
    </source>
</evidence>
<accession>A0ABS2K0Y9</accession>
<comment type="similarity">
    <text evidence="3">Belongs to the prokaryotic molybdopterin-containing oxidoreductase family.</text>
</comment>
<keyword evidence="5" id="KW-0500">Molybdenum</keyword>
<dbReference type="Pfam" id="PF01568">
    <property type="entry name" value="Molydop_binding"/>
    <property type="match status" value="1"/>
</dbReference>
<dbReference type="PIRSF" id="PIRSF000144">
    <property type="entry name" value="CbbBc"/>
    <property type="match status" value="1"/>
</dbReference>
<dbReference type="InterPro" id="IPR006656">
    <property type="entry name" value="Mopterin_OxRdtase"/>
</dbReference>
<dbReference type="Proteomes" id="UP001430149">
    <property type="component" value="Unassembled WGS sequence"/>
</dbReference>
<dbReference type="Gene3D" id="2.40.40.20">
    <property type="match status" value="1"/>
</dbReference>
<dbReference type="NCBIfam" id="TIGR01701">
    <property type="entry name" value="Fdhalpha-like"/>
    <property type="match status" value="1"/>
</dbReference>
<evidence type="ECO:0000256" key="8">
    <source>
        <dbReference type="ARBA" id="ARBA00023004"/>
    </source>
</evidence>
<feature type="domain" description="Molybdopterin oxidoreductase" evidence="10">
    <location>
        <begin position="113"/>
        <end position="495"/>
    </location>
</feature>
<comment type="cofactor">
    <cofactor evidence="1">
        <name>Mo-bis(molybdopterin guanine dinucleotide)</name>
        <dbReference type="ChEBI" id="CHEBI:60539"/>
    </cofactor>
</comment>